<dbReference type="PANTHER" id="PTHR46005">
    <property type="entry name" value="RHO GTPASE-ACTIVATING PROTEIN 190"/>
    <property type="match status" value="1"/>
</dbReference>
<dbReference type="GO" id="GO:0005829">
    <property type="term" value="C:cytosol"/>
    <property type="evidence" value="ECO:0007669"/>
    <property type="project" value="TreeGrafter"/>
</dbReference>
<gene>
    <name evidence="2" type="ORF">TCMB3V08_LOCUS10474</name>
</gene>
<organism evidence="2">
    <name type="scientific">Timema californicum</name>
    <name type="common">California timema</name>
    <name type="synonym">Walking stick</name>
    <dbReference type="NCBI Taxonomy" id="61474"/>
    <lineage>
        <taxon>Eukaryota</taxon>
        <taxon>Metazoa</taxon>
        <taxon>Ecdysozoa</taxon>
        <taxon>Arthropoda</taxon>
        <taxon>Hexapoda</taxon>
        <taxon>Insecta</taxon>
        <taxon>Pterygota</taxon>
        <taxon>Neoptera</taxon>
        <taxon>Polyneoptera</taxon>
        <taxon>Phasmatodea</taxon>
        <taxon>Timematodea</taxon>
        <taxon>Timematoidea</taxon>
        <taxon>Timematidae</taxon>
        <taxon>Timema</taxon>
    </lineage>
</organism>
<reference evidence="2" key="1">
    <citation type="submission" date="2020-11" db="EMBL/GenBank/DDBJ databases">
        <authorList>
            <person name="Tran Van P."/>
        </authorList>
    </citation>
    <scope>NUCLEOTIDE SEQUENCE</scope>
</reference>
<evidence type="ECO:0000259" key="1">
    <source>
        <dbReference type="PROSITE" id="PS51852"/>
    </source>
</evidence>
<dbReference type="InterPro" id="IPR045786">
    <property type="entry name" value="RhoGAP_pG1_pG2"/>
</dbReference>
<dbReference type="InterPro" id="IPR039007">
    <property type="entry name" value="pG1"/>
</dbReference>
<dbReference type="GO" id="GO:0005096">
    <property type="term" value="F:GTPase activator activity"/>
    <property type="evidence" value="ECO:0007669"/>
    <property type="project" value="TreeGrafter"/>
</dbReference>
<protein>
    <submittedName>
        <fullName evidence="2">(California timema) hypothetical protein</fullName>
    </submittedName>
</protein>
<dbReference type="InterPro" id="IPR051978">
    <property type="entry name" value="Rho-GAP_domain"/>
</dbReference>
<dbReference type="Pfam" id="PF19518">
    <property type="entry name" value="RhoGAP_pG1_pG2"/>
    <property type="match status" value="1"/>
</dbReference>
<dbReference type="GO" id="GO:0050770">
    <property type="term" value="P:regulation of axonogenesis"/>
    <property type="evidence" value="ECO:0007669"/>
    <property type="project" value="TreeGrafter"/>
</dbReference>
<proteinExistence type="predicted"/>
<dbReference type="PROSITE" id="PS51852">
    <property type="entry name" value="PG1"/>
    <property type="match status" value="1"/>
</dbReference>
<sequence length="312" mass="35294">MILSNRTTTTFWQDTTELLMEALLPDDHLEGGILQQIKLRRLLDVEYEQNMDAKPVGVEEMSKLIDSLRKKKAPGPDRTMAEMLLQTKVEISPFLELLINKSLTQGSKPSSWNHNSQWLLNSDNNQLNLVVLGIDGLSEELADEIRVQCDEDEYEIDCQLYSVDYRIIDGDVSLPQNSFKTPDFSPNGCFCVYSNPDGFEYVRDSLEKTLLSNLEQDDRLPFQGLPIVILFVVDLALDKDDMMRLGEEGQNLADSLQCPFIDVSTKENATGKRFNASLIAEALGQLIQSIHHRAGFLNVYQSVMDSSQPDIR</sequence>
<dbReference type="GO" id="GO:0007266">
    <property type="term" value="P:Rho protein signal transduction"/>
    <property type="evidence" value="ECO:0007669"/>
    <property type="project" value="TreeGrafter"/>
</dbReference>
<dbReference type="PANTHER" id="PTHR46005:SF4">
    <property type="entry name" value="RHO GTPASE-ACTIVATING PROTEIN 190"/>
    <property type="match status" value="1"/>
</dbReference>
<dbReference type="AlphaFoldDB" id="A0A7R9JEN0"/>
<accession>A0A7R9JEN0</accession>
<evidence type="ECO:0000313" key="2">
    <source>
        <dbReference type="EMBL" id="CAD7577933.1"/>
    </source>
</evidence>
<dbReference type="EMBL" id="OE186468">
    <property type="protein sequence ID" value="CAD7577933.1"/>
    <property type="molecule type" value="Genomic_DNA"/>
</dbReference>
<feature type="domain" description="PG1 pseudoGTPase" evidence="1">
    <location>
        <begin position="121"/>
        <end position="295"/>
    </location>
</feature>
<dbReference type="CDD" id="cd22207">
    <property type="entry name" value="pseudoGTPaseD_p190RhoGAP"/>
    <property type="match status" value="1"/>
</dbReference>
<name>A0A7R9JEN0_TIMCA</name>
<dbReference type="GO" id="GO:0008361">
    <property type="term" value="P:regulation of cell size"/>
    <property type="evidence" value="ECO:0007669"/>
    <property type="project" value="TreeGrafter"/>
</dbReference>